<organism evidence="2 3">
    <name type="scientific">Paenibacillus haidiansis</name>
    <dbReference type="NCBI Taxonomy" id="1574488"/>
    <lineage>
        <taxon>Bacteria</taxon>
        <taxon>Bacillati</taxon>
        <taxon>Bacillota</taxon>
        <taxon>Bacilli</taxon>
        <taxon>Bacillales</taxon>
        <taxon>Paenibacillaceae</taxon>
        <taxon>Paenibacillus</taxon>
    </lineage>
</organism>
<evidence type="ECO:0000256" key="1">
    <source>
        <dbReference type="SAM" id="Phobius"/>
    </source>
</evidence>
<evidence type="ECO:0000313" key="2">
    <source>
        <dbReference type="EMBL" id="MEF2968571.1"/>
    </source>
</evidence>
<feature type="transmembrane region" description="Helical" evidence="1">
    <location>
        <begin position="18"/>
        <end position="38"/>
    </location>
</feature>
<dbReference type="RefSeq" id="WP_331848750.1">
    <property type="nucleotide sequence ID" value="NZ_JAZHPZ010000016.1"/>
</dbReference>
<sequence length="257" mass="28684">MDACLRLLGKDLKLMKGWILGGIAILVAVGLLGGWLAYRNSSGIISIGMTGFLFIQVFYLPVYLWISLSKEWRSTSAMWMQLPKSGWTLLAIKLVSAVIGMCVTYAIAYAMFYGISYIDGDFVWPQPFGTGEPEFNPIPYIGYMRESFFGVFSVVFYLSAIIGIWTLLFSVSVQAVKPKLHRFSWPVMFIVLVLIIWGFLSLSETAGYAAVTKWGALTGDSAWAVMELHSGELVVDVLVCAIFFFLAGWLMERKVEV</sequence>
<accession>A0ABU7VXS7</accession>
<feature type="transmembrane region" description="Helical" evidence="1">
    <location>
        <begin position="233"/>
        <end position="251"/>
    </location>
</feature>
<keyword evidence="1" id="KW-0812">Transmembrane</keyword>
<gene>
    <name evidence="2" type="ORF">V3851_22375</name>
</gene>
<comment type="caution">
    <text evidence="2">The sequence shown here is derived from an EMBL/GenBank/DDBJ whole genome shotgun (WGS) entry which is preliminary data.</text>
</comment>
<dbReference type="Proteomes" id="UP001306950">
    <property type="component" value="Unassembled WGS sequence"/>
</dbReference>
<feature type="transmembrane region" description="Helical" evidence="1">
    <location>
        <begin position="44"/>
        <end position="66"/>
    </location>
</feature>
<proteinExistence type="predicted"/>
<evidence type="ECO:0008006" key="4">
    <source>
        <dbReference type="Google" id="ProtNLM"/>
    </source>
</evidence>
<evidence type="ECO:0000313" key="3">
    <source>
        <dbReference type="Proteomes" id="UP001306950"/>
    </source>
</evidence>
<keyword evidence="1" id="KW-0472">Membrane</keyword>
<feature type="transmembrane region" description="Helical" evidence="1">
    <location>
        <begin position="148"/>
        <end position="171"/>
    </location>
</feature>
<reference evidence="2 3" key="1">
    <citation type="submission" date="2024-02" db="EMBL/GenBank/DDBJ databases">
        <title>A nitrogen-fixing paenibacillus bacterium.</title>
        <authorList>
            <person name="Zhang W.L."/>
            <person name="Chen S.F."/>
        </authorList>
    </citation>
    <scope>NUCLEOTIDE SEQUENCE [LARGE SCALE GENOMIC DNA]</scope>
    <source>
        <strain evidence="2 3">M1</strain>
    </source>
</reference>
<protein>
    <recommendedName>
        <fullName evidence="4">ABC transporter permease</fullName>
    </recommendedName>
</protein>
<keyword evidence="1" id="KW-1133">Transmembrane helix</keyword>
<feature type="transmembrane region" description="Helical" evidence="1">
    <location>
        <begin position="183"/>
        <end position="200"/>
    </location>
</feature>
<name>A0ABU7VXS7_9BACL</name>
<feature type="transmembrane region" description="Helical" evidence="1">
    <location>
        <begin position="87"/>
        <end position="115"/>
    </location>
</feature>
<keyword evidence="3" id="KW-1185">Reference proteome</keyword>
<dbReference type="EMBL" id="JAZHPZ010000016">
    <property type="protein sequence ID" value="MEF2968571.1"/>
    <property type="molecule type" value="Genomic_DNA"/>
</dbReference>